<sequence length="74" mass="8328">MTRHLSDTRNAEGRVRFLIEGGRVLLLAEGQGWNHQSTHATLERAALYLALLPQLSQVLYEEAIAELERTVTRG</sequence>
<dbReference type="EMBL" id="BMOE01000001">
    <property type="protein sequence ID" value="GGJ64267.1"/>
    <property type="molecule type" value="Genomic_DNA"/>
</dbReference>
<reference evidence="1" key="2">
    <citation type="submission" date="2020-09" db="EMBL/GenBank/DDBJ databases">
        <authorList>
            <person name="Sun Q."/>
            <person name="Ohkuma M."/>
        </authorList>
    </citation>
    <scope>NUCLEOTIDE SEQUENCE</scope>
    <source>
        <strain evidence="1">JCM 14371</strain>
    </source>
</reference>
<keyword evidence="2" id="KW-1185">Reference proteome</keyword>
<reference evidence="1" key="1">
    <citation type="journal article" date="2014" name="Int. J. Syst. Evol. Microbiol.">
        <title>Complete genome sequence of Corynebacterium casei LMG S-19264T (=DSM 44701T), isolated from a smear-ripened cheese.</title>
        <authorList>
            <consortium name="US DOE Joint Genome Institute (JGI-PGF)"/>
            <person name="Walter F."/>
            <person name="Albersmeier A."/>
            <person name="Kalinowski J."/>
            <person name="Ruckert C."/>
        </authorList>
    </citation>
    <scope>NUCLEOTIDE SEQUENCE</scope>
    <source>
        <strain evidence="1">JCM 14371</strain>
    </source>
</reference>
<organism evidence="1 2">
    <name type="scientific">Deinococcus aquiradiocola</name>
    <dbReference type="NCBI Taxonomy" id="393059"/>
    <lineage>
        <taxon>Bacteria</taxon>
        <taxon>Thermotogati</taxon>
        <taxon>Deinococcota</taxon>
        <taxon>Deinococci</taxon>
        <taxon>Deinococcales</taxon>
        <taxon>Deinococcaceae</taxon>
        <taxon>Deinococcus</taxon>
    </lineage>
</organism>
<accession>A0A917P6N7</accession>
<name>A0A917P6N7_9DEIO</name>
<dbReference type="RefSeq" id="WP_188960641.1">
    <property type="nucleotide sequence ID" value="NZ_BMOE01000001.1"/>
</dbReference>
<dbReference type="AlphaFoldDB" id="A0A917P6N7"/>
<evidence type="ECO:0000313" key="2">
    <source>
        <dbReference type="Proteomes" id="UP000635726"/>
    </source>
</evidence>
<dbReference type="Proteomes" id="UP000635726">
    <property type="component" value="Unassembled WGS sequence"/>
</dbReference>
<gene>
    <name evidence="1" type="ORF">GCM10008939_05210</name>
</gene>
<proteinExistence type="predicted"/>
<evidence type="ECO:0000313" key="1">
    <source>
        <dbReference type="EMBL" id="GGJ64267.1"/>
    </source>
</evidence>
<protein>
    <submittedName>
        <fullName evidence="1">Uncharacterized protein</fullName>
    </submittedName>
</protein>
<comment type="caution">
    <text evidence="1">The sequence shown here is derived from an EMBL/GenBank/DDBJ whole genome shotgun (WGS) entry which is preliminary data.</text>
</comment>